<gene>
    <name evidence="1" type="ORF">NCTC12195_01578</name>
</gene>
<accession>A0A380FDA3</accession>
<evidence type="ECO:0000313" key="2">
    <source>
        <dbReference type="Proteomes" id="UP000255277"/>
    </source>
</evidence>
<dbReference type="Proteomes" id="UP000255277">
    <property type="component" value="Unassembled WGS sequence"/>
</dbReference>
<organism evidence="1 2">
    <name type="scientific">Staphylococcus gallinarum</name>
    <dbReference type="NCBI Taxonomy" id="1293"/>
    <lineage>
        <taxon>Bacteria</taxon>
        <taxon>Bacillati</taxon>
        <taxon>Bacillota</taxon>
        <taxon>Bacilli</taxon>
        <taxon>Bacillales</taxon>
        <taxon>Staphylococcaceae</taxon>
        <taxon>Staphylococcus</taxon>
    </lineage>
</organism>
<name>A0A380FDA3_STAGA</name>
<protein>
    <submittedName>
        <fullName evidence="1">Prophage L54a, tail tape meausure protein, family</fullName>
    </submittedName>
</protein>
<dbReference type="AlphaFoldDB" id="A0A380FDA3"/>
<proteinExistence type="predicted"/>
<reference evidence="1 2" key="1">
    <citation type="submission" date="2018-06" db="EMBL/GenBank/DDBJ databases">
        <authorList>
            <consortium name="Pathogen Informatics"/>
            <person name="Doyle S."/>
        </authorList>
    </citation>
    <scope>NUCLEOTIDE SEQUENCE [LARGE SCALE GENOMIC DNA]</scope>
    <source>
        <strain evidence="1 2">NCTC12195</strain>
    </source>
</reference>
<sequence length="45" mass="4874">MKDVGRTMTMGVTTPVTLGFGAAIKTSADFGSRYVTCRSNRSSKW</sequence>
<dbReference type="EMBL" id="UHDK01000001">
    <property type="protein sequence ID" value="SUM32138.1"/>
    <property type="molecule type" value="Genomic_DNA"/>
</dbReference>
<evidence type="ECO:0000313" key="1">
    <source>
        <dbReference type="EMBL" id="SUM32138.1"/>
    </source>
</evidence>